<protein>
    <submittedName>
        <fullName evidence="2">NmrA family transcriptional regulator</fullName>
    </submittedName>
</protein>
<reference evidence="2 3" key="1">
    <citation type="submission" date="2018-03" db="EMBL/GenBank/DDBJ databases">
        <title>Genome sequence of Paenibacillus elgii strain AC13 an antimicrobial compound producing bacteria.</title>
        <authorList>
            <person name="Kurokawa A.S."/>
            <person name="Araujo J.F."/>
            <person name="Costa R.A."/>
            <person name="Ortega D.B."/>
            <person name="Pires A.S."/>
            <person name="Pappas G.J.Jr."/>
            <person name="Franco O.L."/>
            <person name="Barreto C."/>
            <person name="Magalhaes B.S."/>
            <person name="Kruger R.H."/>
        </authorList>
    </citation>
    <scope>NUCLEOTIDE SEQUENCE [LARGE SCALE GENOMIC DNA]</scope>
    <source>
        <strain evidence="2 3">AC13</strain>
    </source>
</reference>
<dbReference type="Proteomes" id="UP000244184">
    <property type="component" value="Unassembled WGS sequence"/>
</dbReference>
<sequence>MKNSKSTFLVFGATGRTGQHFVSIALKEGHKVKALVRNPEKIKIQNINLELIKGSITNYENIDELLDGVDFVICMLGNAQEQNKAPINTIFIKKLIPAMRRQGVKRFLYQAGGLTRRYKERLPFVTWILRNTVARYNGLLGQHTDNETVIEYLVEEAQDVDWIVHRAGIISDGPSKGILIRDRTKFSLATHVDIAKYNFQVINDDSAIHTYDLSYYKK</sequence>
<evidence type="ECO:0000313" key="2">
    <source>
        <dbReference type="EMBL" id="PUA37685.1"/>
    </source>
</evidence>
<feature type="domain" description="NAD(P)-binding" evidence="1">
    <location>
        <begin position="12"/>
        <end position="204"/>
    </location>
</feature>
<dbReference type="PANTHER" id="PTHR43355">
    <property type="entry name" value="FLAVIN REDUCTASE (NADPH)"/>
    <property type="match status" value="1"/>
</dbReference>
<dbReference type="InterPro" id="IPR051606">
    <property type="entry name" value="Polyketide_Oxido-like"/>
</dbReference>
<comment type="caution">
    <text evidence="2">The sequence shown here is derived from an EMBL/GenBank/DDBJ whole genome shotgun (WGS) entry which is preliminary data.</text>
</comment>
<dbReference type="GO" id="GO:0016646">
    <property type="term" value="F:oxidoreductase activity, acting on the CH-NH group of donors, NAD or NADP as acceptor"/>
    <property type="evidence" value="ECO:0007669"/>
    <property type="project" value="TreeGrafter"/>
</dbReference>
<dbReference type="AlphaFoldDB" id="A0A2T6G0M5"/>
<dbReference type="EMBL" id="PYHP01000048">
    <property type="protein sequence ID" value="PUA37685.1"/>
    <property type="molecule type" value="Genomic_DNA"/>
</dbReference>
<evidence type="ECO:0000259" key="1">
    <source>
        <dbReference type="Pfam" id="PF13460"/>
    </source>
</evidence>
<dbReference type="PANTHER" id="PTHR43355:SF2">
    <property type="entry name" value="FLAVIN REDUCTASE (NADPH)"/>
    <property type="match status" value="1"/>
</dbReference>
<dbReference type="Pfam" id="PF13460">
    <property type="entry name" value="NAD_binding_10"/>
    <property type="match status" value="1"/>
</dbReference>
<dbReference type="SUPFAM" id="SSF51735">
    <property type="entry name" value="NAD(P)-binding Rossmann-fold domains"/>
    <property type="match status" value="1"/>
</dbReference>
<organism evidence="2 3">
    <name type="scientific">Paenibacillus elgii</name>
    <dbReference type="NCBI Taxonomy" id="189691"/>
    <lineage>
        <taxon>Bacteria</taxon>
        <taxon>Bacillati</taxon>
        <taxon>Bacillota</taxon>
        <taxon>Bacilli</taxon>
        <taxon>Bacillales</taxon>
        <taxon>Paenibacillaceae</taxon>
        <taxon>Paenibacillus</taxon>
    </lineage>
</organism>
<dbReference type="InterPro" id="IPR016040">
    <property type="entry name" value="NAD(P)-bd_dom"/>
</dbReference>
<name>A0A2T6G0M5_9BACL</name>
<gene>
    <name evidence="2" type="ORF">C8Z91_18295</name>
</gene>
<dbReference type="InterPro" id="IPR036291">
    <property type="entry name" value="NAD(P)-bd_dom_sf"/>
</dbReference>
<dbReference type="RefSeq" id="WP_108532603.1">
    <property type="nucleotide sequence ID" value="NZ_PYHP01000048.1"/>
</dbReference>
<proteinExistence type="predicted"/>
<evidence type="ECO:0000313" key="3">
    <source>
        <dbReference type="Proteomes" id="UP000244184"/>
    </source>
</evidence>
<dbReference type="Gene3D" id="3.40.50.720">
    <property type="entry name" value="NAD(P)-binding Rossmann-like Domain"/>
    <property type="match status" value="1"/>
</dbReference>
<accession>A0A2T6G0M5</accession>